<dbReference type="Pfam" id="PF00648">
    <property type="entry name" value="Peptidase_C2"/>
    <property type="match status" value="1"/>
</dbReference>
<evidence type="ECO:0000256" key="1">
    <source>
        <dbReference type="PROSITE-ProRule" id="PRU00239"/>
    </source>
</evidence>
<dbReference type="KEGG" id="phet:94292617"/>
<evidence type="ECO:0000313" key="4">
    <source>
        <dbReference type="Proteomes" id="UP000674318"/>
    </source>
</evidence>
<dbReference type="SUPFAM" id="SSF54001">
    <property type="entry name" value="Cysteine proteinases"/>
    <property type="match status" value="1"/>
</dbReference>
<name>A0A836HXM2_9TRYP</name>
<accession>A0A836HXM2</accession>
<protein>
    <recommendedName>
        <fullName evidence="2">Calpain catalytic domain-containing protein</fullName>
    </recommendedName>
</protein>
<dbReference type="PROSITE" id="PS50203">
    <property type="entry name" value="CALPAIN_CAT"/>
    <property type="match status" value="1"/>
</dbReference>
<dbReference type="PANTHER" id="PTHR10183:SF430">
    <property type="entry name" value="CYSTEINE PEPTIDASE, PUTATIVE-RELATED"/>
    <property type="match status" value="1"/>
</dbReference>
<dbReference type="SUPFAM" id="SSF52047">
    <property type="entry name" value="RNI-like"/>
    <property type="match status" value="1"/>
</dbReference>
<comment type="caution">
    <text evidence="3">The sequence shown here is derived from an EMBL/GenBank/DDBJ whole genome shotgun (WGS) entry which is preliminary data.</text>
</comment>
<dbReference type="SMART" id="SM00230">
    <property type="entry name" value="CysPc"/>
    <property type="match status" value="1"/>
</dbReference>
<dbReference type="PANTHER" id="PTHR10183">
    <property type="entry name" value="CALPAIN"/>
    <property type="match status" value="1"/>
</dbReference>
<dbReference type="OrthoDB" id="424753at2759"/>
<evidence type="ECO:0000313" key="3">
    <source>
        <dbReference type="EMBL" id="KAG5507642.1"/>
    </source>
</evidence>
<evidence type="ECO:0000259" key="2">
    <source>
        <dbReference type="PROSITE" id="PS50203"/>
    </source>
</evidence>
<dbReference type="InterPro" id="IPR032675">
    <property type="entry name" value="LRR_dom_sf"/>
</dbReference>
<organism evidence="3 4">
    <name type="scientific">Porcisia hertigi</name>
    <dbReference type="NCBI Taxonomy" id="2761500"/>
    <lineage>
        <taxon>Eukaryota</taxon>
        <taxon>Discoba</taxon>
        <taxon>Euglenozoa</taxon>
        <taxon>Kinetoplastea</taxon>
        <taxon>Metakinetoplastina</taxon>
        <taxon>Trypanosomatida</taxon>
        <taxon>Trypanosomatidae</taxon>
        <taxon>Leishmaniinae</taxon>
        <taxon>Porcisia</taxon>
    </lineage>
</organism>
<sequence length="764" mass="85266">MMTTREQAYISVCEELNEPTLSQVQEILKHEDARLDLSGVYLPPRHFRCVLQLVEERPDIDELNLDGAKLSVEEARLLKKFLLRSCVSKLSLQRVKLDAASANFIRDLCIENPNLVSVALTDTCIPSSLIDEIMLIVDLNRCNAESLHLTSTPGVQQESSSVARWRLCSEKKNPSFSMTPNSLSNMTRRLVDQFVASQESVFSDLSFQPHFFDHPVQGMEAIRWATYSGLAKFQEPELGKSKACFSPSVHYDNRNLCAALNVLRLYDNLSKSLVHRRYTQPGLYVFRLFVDRSPVEVCVDDLVPCVHVGQTCVILGMSSCSSPFYAALLEKAVAKVIGGYRSIQELSLGDCIELLTGCTYFELNLIGHSISTSTTFDVLHALIENGHKLVACAVPRTSIEERMFEEGGVCCGAPYTVLKMFVCRRNDTHYAFLLQVAAPSTGKPLKCAFEYDIYQTEEVNGHCVFWLTLEDFAVLFEHALLLLWPFEDALLDLQTSVELHSASETSLVRSQFARNPSFLIQNEGNSPSAVLVSLLASSAPDIHNETRCFFHRAAGAGIGAPLRRYNISENNAIFESDEFKVGEGSLFFNLFPTESLQMTLSSRVPSSFRIRISAAENVSVKQLPDVMASSTFFGQWNTVLRTKRFSDDIFRLEKAGAEFTGSLLLALSQSTRSTPPFPVGVFGWKGTSIDVVDVTKPHFSTQEERSTVCVHGFMLTLAADESFFLLPYCFGGRCPADYDLTVFCKESFTHSRVKTASVLRCKKT</sequence>
<dbReference type="InterPro" id="IPR001300">
    <property type="entry name" value="Peptidase_C2_calpain_cat"/>
</dbReference>
<dbReference type="Gene3D" id="3.80.10.10">
    <property type="entry name" value="Ribonuclease Inhibitor"/>
    <property type="match status" value="1"/>
</dbReference>
<dbReference type="RefSeq" id="XP_067757957.1">
    <property type="nucleotide sequence ID" value="XM_067902540.1"/>
</dbReference>
<gene>
    <name evidence="3" type="ORF">JKF63_06591</name>
</gene>
<dbReference type="GO" id="GO:0006508">
    <property type="term" value="P:proteolysis"/>
    <property type="evidence" value="ECO:0007669"/>
    <property type="project" value="InterPro"/>
</dbReference>
<dbReference type="GO" id="GO:0004198">
    <property type="term" value="F:calcium-dependent cysteine-type endopeptidase activity"/>
    <property type="evidence" value="ECO:0007669"/>
    <property type="project" value="InterPro"/>
</dbReference>
<comment type="caution">
    <text evidence="1">Lacks conserved residue(s) required for the propagation of feature annotation.</text>
</comment>
<dbReference type="AlphaFoldDB" id="A0A836HXM2"/>
<dbReference type="EMBL" id="JAFJZO010000018">
    <property type="protein sequence ID" value="KAG5507642.1"/>
    <property type="molecule type" value="Genomic_DNA"/>
</dbReference>
<dbReference type="Proteomes" id="UP000674318">
    <property type="component" value="Unassembled WGS sequence"/>
</dbReference>
<reference evidence="3 4" key="1">
    <citation type="submission" date="2021-02" db="EMBL/GenBank/DDBJ databases">
        <title>Porcisia hertigi Genome sequencing and assembly.</title>
        <authorList>
            <person name="Almutairi H."/>
            <person name="Gatherer D."/>
        </authorList>
    </citation>
    <scope>NUCLEOTIDE SEQUENCE [LARGE SCALE GENOMIC DNA]</scope>
    <source>
        <strain evidence="3 4">C119</strain>
    </source>
</reference>
<keyword evidence="4" id="KW-1185">Reference proteome</keyword>
<dbReference type="InterPro" id="IPR022684">
    <property type="entry name" value="Calpain_cysteine_protease"/>
</dbReference>
<dbReference type="InterPro" id="IPR038765">
    <property type="entry name" value="Papain-like_cys_pep_sf"/>
</dbReference>
<feature type="domain" description="Calpain catalytic" evidence="2">
    <location>
        <begin position="282"/>
        <end position="477"/>
    </location>
</feature>
<proteinExistence type="predicted"/>
<dbReference type="GeneID" id="94292617"/>